<reference evidence="5" key="2">
    <citation type="submission" date="2015-01" db="EMBL/GenBank/DDBJ databases">
        <title>Evolutionary Origins and Diversification of the Mycorrhizal Mutualists.</title>
        <authorList>
            <consortium name="DOE Joint Genome Institute"/>
            <consortium name="Mycorrhizal Genomics Consortium"/>
            <person name="Kohler A."/>
            <person name="Kuo A."/>
            <person name="Nagy L.G."/>
            <person name="Floudas D."/>
            <person name="Copeland A."/>
            <person name="Barry K.W."/>
            <person name="Cichocki N."/>
            <person name="Veneault-Fourrey C."/>
            <person name="LaButti K."/>
            <person name="Lindquist E.A."/>
            <person name="Lipzen A."/>
            <person name="Lundell T."/>
            <person name="Morin E."/>
            <person name="Murat C."/>
            <person name="Riley R."/>
            <person name="Ohm R."/>
            <person name="Sun H."/>
            <person name="Tunlid A."/>
            <person name="Henrissat B."/>
            <person name="Grigoriev I.V."/>
            <person name="Hibbett D.S."/>
            <person name="Martin F."/>
        </authorList>
    </citation>
    <scope>NUCLEOTIDE SEQUENCE [LARGE SCALE GENOMIC DNA]</scope>
    <source>
        <strain evidence="5">Zn</strain>
    </source>
</reference>
<keyword evidence="1" id="KW-0677">Repeat</keyword>
<keyword evidence="5" id="KW-1185">Reference proteome</keyword>
<feature type="repeat" description="ANK" evidence="3">
    <location>
        <begin position="30"/>
        <end position="62"/>
    </location>
</feature>
<dbReference type="SMART" id="SM00248">
    <property type="entry name" value="ANK"/>
    <property type="match status" value="4"/>
</dbReference>
<dbReference type="HOGENOM" id="CLU_000134_18_9_1"/>
<dbReference type="InterPro" id="IPR002110">
    <property type="entry name" value="Ankyrin_rpt"/>
</dbReference>
<evidence type="ECO:0000256" key="1">
    <source>
        <dbReference type="ARBA" id="ARBA00022737"/>
    </source>
</evidence>
<proteinExistence type="predicted"/>
<evidence type="ECO:0000256" key="2">
    <source>
        <dbReference type="ARBA" id="ARBA00023043"/>
    </source>
</evidence>
<protein>
    <submittedName>
        <fullName evidence="4">Uncharacterized protein</fullName>
    </submittedName>
</protein>
<dbReference type="OrthoDB" id="5416972at2759"/>
<dbReference type="Gene3D" id="1.25.40.20">
    <property type="entry name" value="Ankyrin repeat-containing domain"/>
    <property type="match status" value="1"/>
</dbReference>
<gene>
    <name evidence="4" type="ORF">OIDMADRAFT_98486</name>
</gene>
<evidence type="ECO:0000313" key="5">
    <source>
        <dbReference type="Proteomes" id="UP000054321"/>
    </source>
</evidence>
<dbReference type="InParanoid" id="A0A0C3H5E3"/>
<dbReference type="SUPFAM" id="SSF48403">
    <property type="entry name" value="Ankyrin repeat"/>
    <property type="match status" value="1"/>
</dbReference>
<feature type="non-terminal residue" evidence="4">
    <location>
        <position position="128"/>
    </location>
</feature>
<dbReference type="InterPro" id="IPR036770">
    <property type="entry name" value="Ankyrin_rpt-contain_sf"/>
</dbReference>
<dbReference type="STRING" id="913774.A0A0C3H5E3"/>
<dbReference type="Pfam" id="PF12796">
    <property type="entry name" value="Ank_2"/>
    <property type="match status" value="2"/>
</dbReference>
<reference evidence="4 5" key="1">
    <citation type="submission" date="2014-04" db="EMBL/GenBank/DDBJ databases">
        <authorList>
            <consortium name="DOE Joint Genome Institute"/>
            <person name="Kuo A."/>
            <person name="Martino E."/>
            <person name="Perotto S."/>
            <person name="Kohler A."/>
            <person name="Nagy L.G."/>
            <person name="Floudas D."/>
            <person name="Copeland A."/>
            <person name="Barry K.W."/>
            <person name="Cichocki N."/>
            <person name="Veneault-Fourrey C."/>
            <person name="LaButti K."/>
            <person name="Lindquist E.A."/>
            <person name="Lipzen A."/>
            <person name="Lundell T."/>
            <person name="Morin E."/>
            <person name="Murat C."/>
            <person name="Sun H."/>
            <person name="Tunlid A."/>
            <person name="Henrissat B."/>
            <person name="Grigoriev I.V."/>
            <person name="Hibbett D.S."/>
            <person name="Martin F."/>
            <person name="Nordberg H.P."/>
            <person name="Cantor M.N."/>
            <person name="Hua S.X."/>
        </authorList>
    </citation>
    <scope>NUCLEOTIDE SEQUENCE [LARGE SCALE GENOMIC DNA]</scope>
    <source>
        <strain evidence="4 5">Zn</strain>
    </source>
</reference>
<accession>A0A0C3H5E3</accession>
<evidence type="ECO:0000256" key="3">
    <source>
        <dbReference type="PROSITE-ProRule" id="PRU00023"/>
    </source>
</evidence>
<name>A0A0C3H5E3_OIDMZ</name>
<feature type="non-terminal residue" evidence="4">
    <location>
        <position position="1"/>
    </location>
</feature>
<dbReference type="EMBL" id="KN832873">
    <property type="protein sequence ID" value="KIN03401.1"/>
    <property type="molecule type" value="Genomic_DNA"/>
</dbReference>
<dbReference type="AlphaFoldDB" id="A0A0C3H5E3"/>
<organism evidence="4 5">
    <name type="scientific">Oidiodendron maius (strain Zn)</name>
    <dbReference type="NCBI Taxonomy" id="913774"/>
    <lineage>
        <taxon>Eukaryota</taxon>
        <taxon>Fungi</taxon>
        <taxon>Dikarya</taxon>
        <taxon>Ascomycota</taxon>
        <taxon>Pezizomycotina</taxon>
        <taxon>Leotiomycetes</taxon>
        <taxon>Leotiomycetes incertae sedis</taxon>
        <taxon>Myxotrichaceae</taxon>
        <taxon>Oidiodendron</taxon>
    </lineage>
</organism>
<sequence>ALHIAAQRGHDRIVRVLLQQNMDCNEKDSDGRTPLMYAVIENHEAVVSALIFHGARSNVFDNSQRSVLHLAVLYRRENLLRDLLEACTGRRQELDIDAYDASGKTPLHLAIEEGFESGVIILLRNGAN</sequence>
<dbReference type="PROSITE" id="PS50088">
    <property type="entry name" value="ANK_REPEAT"/>
    <property type="match status" value="3"/>
</dbReference>
<dbReference type="PROSITE" id="PS50297">
    <property type="entry name" value="ANK_REP_REGION"/>
    <property type="match status" value="3"/>
</dbReference>
<dbReference type="PANTHER" id="PTHR24198:SF165">
    <property type="entry name" value="ANKYRIN REPEAT-CONTAINING PROTEIN-RELATED"/>
    <property type="match status" value="1"/>
</dbReference>
<feature type="repeat" description="ANK" evidence="3">
    <location>
        <begin position="102"/>
        <end position="128"/>
    </location>
</feature>
<dbReference type="PANTHER" id="PTHR24198">
    <property type="entry name" value="ANKYRIN REPEAT AND PROTEIN KINASE DOMAIN-CONTAINING PROTEIN"/>
    <property type="match status" value="1"/>
</dbReference>
<dbReference type="Proteomes" id="UP000054321">
    <property type="component" value="Unassembled WGS sequence"/>
</dbReference>
<keyword evidence="2 3" id="KW-0040">ANK repeat</keyword>
<evidence type="ECO:0000313" key="4">
    <source>
        <dbReference type="EMBL" id="KIN03401.1"/>
    </source>
</evidence>
<feature type="repeat" description="ANK" evidence="3">
    <location>
        <begin position="1"/>
        <end position="29"/>
    </location>
</feature>